<comment type="caution">
    <text evidence="1">The sequence shown here is derived from an EMBL/GenBank/DDBJ whole genome shotgun (WGS) entry which is preliminary data.</text>
</comment>
<dbReference type="AlphaFoldDB" id="A0A2I1HSJ3"/>
<organism evidence="1 2">
    <name type="scientific">Rhizophagus irregularis</name>
    <dbReference type="NCBI Taxonomy" id="588596"/>
    <lineage>
        <taxon>Eukaryota</taxon>
        <taxon>Fungi</taxon>
        <taxon>Fungi incertae sedis</taxon>
        <taxon>Mucoromycota</taxon>
        <taxon>Glomeromycotina</taxon>
        <taxon>Glomeromycetes</taxon>
        <taxon>Glomerales</taxon>
        <taxon>Glomeraceae</taxon>
        <taxon>Rhizophagus</taxon>
    </lineage>
</organism>
<proteinExistence type="predicted"/>
<keyword evidence="2" id="KW-1185">Reference proteome</keyword>
<accession>A0A2I1HSJ3</accession>
<dbReference type="Proteomes" id="UP000234323">
    <property type="component" value="Unassembled WGS sequence"/>
</dbReference>
<sequence length="64" mass="7669">MSEKNEWLNWIVEAISKKHIDHKHFKNIEICTDAEEFTVLNENKSLRISLKSNLKLLLQITRYN</sequence>
<protein>
    <submittedName>
        <fullName evidence="1">Uncharacterized protein</fullName>
    </submittedName>
</protein>
<reference evidence="1 2" key="1">
    <citation type="submission" date="2015-10" db="EMBL/GenBank/DDBJ databases">
        <title>Genome analyses suggest a sexual origin of heterokaryosis in a supposedly ancient asexual fungus.</title>
        <authorList>
            <person name="Ropars J."/>
            <person name="Sedzielewska K."/>
            <person name="Noel J."/>
            <person name="Charron P."/>
            <person name="Farinelli L."/>
            <person name="Marton T."/>
            <person name="Kruger M."/>
            <person name="Pelin A."/>
            <person name="Brachmann A."/>
            <person name="Corradi N."/>
        </authorList>
    </citation>
    <scope>NUCLEOTIDE SEQUENCE [LARGE SCALE GENOMIC DNA]</scope>
    <source>
        <strain evidence="1 2">A4</strain>
    </source>
</reference>
<evidence type="ECO:0000313" key="2">
    <source>
        <dbReference type="Proteomes" id="UP000234323"/>
    </source>
</evidence>
<name>A0A2I1HSJ3_9GLOM</name>
<gene>
    <name evidence="1" type="ORF">RhiirA4_487377</name>
</gene>
<evidence type="ECO:0000313" key="1">
    <source>
        <dbReference type="EMBL" id="PKY61840.1"/>
    </source>
</evidence>
<dbReference type="EMBL" id="LLXI01005959">
    <property type="protein sequence ID" value="PKY61840.1"/>
    <property type="molecule type" value="Genomic_DNA"/>
</dbReference>